<proteinExistence type="predicted"/>
<sequence>MPLLLTFMLPSCTSIPKREATPSRPSSSLIFWSLSCSSYSFSNCSIRRPSSLSKKETIEASSKNSPSSASEDEESVCGSICFTTPESAKRTSTEPPNQFRPPLTESRRGRNCTTAEDDRRPCPPHSSEAVCPRSVKQSDESQRGAPPPAVRKSSEVASRIAAVGNLGRKSSRTERTRFPLLRLFLRFSPLLSDRGVRRCSWTLDGDAAPCTVVSRRRRGRVFICFEFFSVSRLRSFKGFDRGVRRCSWTLWTVTQRRVWWFSGDGGGGSGLRMPAGSLVPSLASEYQEDGDVHKAIGDGEGSKNIRAVHGVKEKEQGNKPTFKRTLRIFVEDGGKRRVQWELERQATEEPPKKGVPLTTVEQISTQVKQDGRLLCWVPRAQSQVHQGSSVQETNVMKRDVGVQTEEYEIVVLGDVRGVELAGMGEKGTKVGEGVPRSAPCKGKAKMDAQDNTIVTLRDPSTSGGTKCLEPETYSSSSEAEEGEFLDEASIISFFDNEEGLLIEQLEKEYEDQERDQKRRLDDGLEGVASLLEMDGGEGDIRPSFFPMASIDGEVTFCKDKGTEHITPKLTL</sequence>
<feature type="region of interest" description="Disordered" evidence="1">
    <location>
        <begin position="457"/>
        <end position="480"/>
    </location>
</feature>
<evidence type="ECO:0000313" key="2">
    <source>
        <dbReference type="EMBL" id="KAF7811562.1"/>
    </source>
</evidence>
<accession>A0A834T0M8</accession>
<dbReference type="Proteomes" id="UP000634136">
    <property type="component" value="Unassembled WGS sequence"/>
</dbReference>
<name>A0A834T0M8_9FABA</name>
<organism evidence="2 3">
    <name type="scientific">Senna tora</name>
    <dbReference type="NCBI Taxonomy" id="362788"/>
    <lineage>
        <taxon>Eukaryota</taxon>
        <taxon>Viridiplantae</taxon>
        <taxon>Streptophyta</taxon>
        <taxon>Embryophyta</taxon>
        <taxon>Tracheophyta</taxon>
        <taxon>Spermatophyta</taxon>
        <taxon>Magnoliopsida</taxon>
        <taxon>eudicotyledons</taxon>
        <taxon>Gunneridae</taxon>
        <taxon>Pentapetalae</taxon>
        <taxon>rosids</taxon>
        <taxon>fabids</taxon>
        <taxon>Fabales</taxon>
        <taxon>Fabaceae</taxon>
        <taxon>Caesalpinioideae</taxon>
        <taxon>Cassia clade</taxon>
        <taxon>Senna</taxon>
    </lineage>
</organism>
<dbReference type="EMBL" id="JAAIUW010000010">
    <property type="protein sequence ID" value="KAF7811562.1"/>
    <property type="molecule type" value="Genomic_DNA"/>
</dbReference>
<dbReference type="AlphaFoldDB" id="A0A834T0M8"/>
<feature type="region of interest" description="Disordered" evidence="1">
    <location>
        <begin position="52"/>
        <end position="156"/>
    </location>
</feature>
<gene>
    <name evidence="2" type="ORF">G2W53_032538</name>
</gene>
<evidence type="ECO:0000256" key="1">
    <source>
        <dbReference type="SAM" id="MobiDB-lite"/>
    </source>
</evidence>
<keyword evidence="3" id="KW-1185">Reference proteome</keyword>
<evidence type="ECO:0000313" key="3">
    <source>
        <dbReference type="Proteomes" id="UP000634136"/>
    </source>
</evidence>
<protein>
    <submittedName>
        <fullName evidence="2">Uncharacterized protein</fullName>
    </submittedName>
</protein>
<reference evidence="2" key="1">
    <citation type="submission" date="2020-09" db="EMBL/GenBank/DDBJ databases">
        <title>Genome-Enabled Discovery of Anthraquinone Biosynthesis in Senna tora.</title>
        <authorList>
            <person name="Kang S.-H."/>
            <person name="Pandey R.P."/>
            <person name="Lee C.-M."/>
            <person name="Sim J.-S."/>
            <person name="Jeong J.-T."/>
            <person name="Choi B.-S."/>
            <person name="Jung M."/>
            <person name="Ginzburg D."/>
            <person name="Zhao K."/>
            <person name="Won S.Y."/>
            <person name="Oh T.-J."/>
            <person name="Yu Y."/>
            <person name="Kim N.-H."/>
            <person name="Lee O.R."/>
            <person name="Lee T.-H."/>
            <person name="Bashyal P."/>
            <person name="Kim T.-S."/>
            <person name="Lee W.-H."/>
            <person name="Kawkins C."/>
            <person name="Kim C.-K."/>
            <person name="Kim J.S."/>
            <person name="Ahn B.O."/>
            <person name="Rhee S.Y."/>
            <person name="Sohng J.K."/>
        </authorList>
    </citation>
    <scope>NUCLEOTIDE SEQUENCE</scope>
    <source>
        <tissue evidence="2">Leaf</tissue>
    </source>
</reference>
<comment type="caution">
    <text evidence="2">The sequence shown here is derived from an EMBL/GenBank/DDBJ whole genome shotgun (WGS) entry which is preliminary data.</text>
</comment>